<evidence type="ECO:0000313" key="9">
    <source>
        <dbReference type="Proteomes" id="UP000183507"/>
    </source>
</evidence>
<evidence type="ECO:0000313" key="4">
    <source>
        <dbReference type="EMBL" id="KKZ98799.1"/>
    </source>
</evidence>
<evidence type="ECO:0000313" key="11">
    <source>
        <dbReference type="Proteomes" id="UP000225062"/>
    </source>
</evidence>
<dbReference type="Proteomes" id="UP000183507">
    <property type="component" value="Unassembled WGS sequence"/>
</dbReference>
<dbReference type="EMBL" id="NFDE01000062">
    <property type="protein sequence ID" value="OTX85583.1"/>
    <property type="molecule type" value="Genomic_DNA"/>
</dbReference>
<dbReference type="RefSeq" id="WP_000476157.1">
    <property type="nucleotide sequence ID" value="NZ_CP032365.1"/>
</dbReference>
<dbReference type="PANTHER" id="PTHR45947:SF14">
    <property type="entry name" value="SLL1723 PROTEIN"/>
    <property type="match status" value="1"/>
</dbReference>
<dbReference type="InterPro" id="IPR028098">
    <property type="entry name" value="Glyco_trans_4-like_N"/>
</dbReference>
<dbReference type="SUPFAM" id="SSF53756">
    <property type="entry name" value="UDP-Glycosyltransferase/glycogen phosphorylase"/>
    <property type="match status" value="1"/>
</dbReference>
<proteinExistence type="inferred from homology"/>
<feature type="domain" description="Glycosyl transferase family 1" evidence="2">
    <location>
        <begin position="192"/>
        <end position="353"/>
    </location>
</feature>
<dbReference type="InterPro" id="IPR001296">
    <property type="entry name" value="Glyco_trans_1"/>
</dbReference>
<accession>A0A0G8CH54</accession>
<dbReference type="GeneID" id="51135284"/>
<accession>A0A1G6NE26</accession>
<sequence length="382" mass="43271">MFKQERPKRVLHIVSAMDRGGAETLLMNVYRNIDREMVQFDFVSHKSEESDYDKEIIALGGKIHRISSLGQLGPLSYIKELVKVMSDNQYVAAHAHTDYQGGIVAIAAKIAGIKIRICHSHSNNWPMGSGVKGKVLLSFLRTVITYAGTNYCACSVESARFLFQKNIDNSKVKIMKNAIDINQFINVNMQDDNKIRNEFNIPVEQKVIGHIGRFSESKNHIFILKVFNEVLKYDPNFMLVLVGDGPLQKSIELESKRLGIYEKVRFLGVRKDIPRIIRMFDVFLFPSLFEGFGIVALEAQCAGIPCVVANTITKNVDMGLGIVSFVSLDENLKIWSAEIQKVLEKEKLNTEIITDTISKLGFDIKSNIQEWLLLYGLEYRES</sequence>
<dbReference type="Gene3D" id="3.40.50.2000">
    <property type="entry name" value="Glycogen Phosphorylase B"/>
    <property type="match status" value="2"/>
</dbReference>
<reference evidence="7" key="6">
    <citation type="submission" date="2016-10" db="EMBL/GenBank/DDBJ databases">
        <authorList>
            <person name="de Groot N.N."/>
        </authorList>
    </citation>
    <scope>NUCLEOTIDE SEQUENCE [LARGE SCALE GENOMIC DNA]</scope>
    <source>
        <strain evidence="7">KPR-7A</strain>
    </source>
</reference>
<dbReference type="PANTHER" id="PTHR45947">
    <property type="entry name" value="SULFOQUINOVOSYL TRANSFERASE SQD2"/>
    <property type="match status" value="1"/>
</dbReference>
<dbReference type="Proteomes" id="UP000225062">
    <property type="component" value="Unassembled WGS sequence"/>
</dbReference>
<accession>A0A242Z0V1</accession>
<comment type="similarity">
    <text evidence="1">Belongs to the glycosyltransferase group 1 family. Glycosyltransferase 4 subfamily.</text>
</comment>
<keyword evidence="5" id="KW-0808">Transferase</keyword>
<dbReference type="Pfam" id="PF13439">
    <property type="entry name" value="Glyco_transf_4"/>
    <property type="match status" value="1"/>
</dbReference>
<gene>
    <name evidence="4" type="ORF">B4147_3382</name>
    <name evidence="5" type="ORF">BK730_23225</name>
    <name evidence="6" type="ORF">COI74_18295</name>
    <name evidence="7" type="ORF">SAMN04487767_102571</name>
</gene>
<dbReference type="EMBL" id="LCYN01000004">
    <property type="protein sequence ID" value="KKZ98799.1"/>
    <property type="molecule type" value="Genomic_DNA"/>
</dbReference>
<evidence type="ECO:0000313" key="10">
    <source>
        <dbReference type="Proteomes" id="UP000194945"/>
    </source>
</evidence>
<dbReference type="InterPro" id="IPR050194">
    <property type="entry name" value="Glycosyltransferase_grp1"/>
</dbReference>
<accession>A0A2B4UBY1</accession>
<protein>
    <submittedName>
        <fullName evidence="5">Glycosyl transferase family 1</fullName>
    </submittedName>
    <submittedName>
        <fullName evidence="6">Glycosyltransferase family 1 protein</fullName>
    </submittedName>
    <submittedName>
        <fullName evidence="7">Glycosyltransferase involved in cell wall bisynthesis</fullName>
    </submittedName>
</protein>
<organism evidence="4 8">
    <name type="scientific">Bacillus wiedmannii</name>
    <dbReference type="NCBI Taxonomy" id="1890302"/>
    <lineage>
        <taxon>Bacteria</taxon>
        <taxon>Bacillati</taxon>
        <taxon>Bacillota</taxon>
        <taxon>Bacilli</taxon>
        <taxon>Bacillales</taxon>
        <taxon>Bacillaceae</taxon>
        <taxon>Bacillus</taxon>
        <taxon>Bacillus cereus group</taxon>
    </lineage>
</organism>
<dbReference type="GO" id="GO:0016757">
    <property type="term" value="F:glycosyltransferase activity"/>
    <property type="evidence" value="ECO:0007669"/>
    <property type="project" value="InterPro"/>
</dbReference>
<evidence type="ECO:0000259" key="2">
    <source>
        <dbReference type="Pfam" id="PF00534"/>
    </source>
</evidence>
<reference evidence="4" key="3">
    <citation type="submission" date="2015-04" db="EMBL/GenBank/DDBJ databases">
        <authorList>
            <person name="Syromyatnikov M.Y."/>
            <person name="Popov V.N."/>
        </authorList>
    </citation>
    <scope>NUCLEOTIDE SEQUENCE</scope>
    <source>
        <strain evidence="4">B4147</strain>
    </source>
</reference>
<evidence type="ECO:0000313" key="7">
    <source>
        <dbReference type="EMBL" id="SDC65606.1"/>
    </source>
</evidence>
<dbReference type="CDD" id="cd03812">
    <property type="entry name" value="GT4_CapH-like"/>
    <property type="match status" value="1"/>
</dbReference>
<reference evidence="5 10" key="4">
    <citation type="submission" date="2016-10" db="EMBL/GenBank/DDBJ databases">
        <title>Comparative genomics of Bacillus thuringiensis reveals a path to pathogens against multiple invertebrate hosts.</title>
        <authorList>
            <person name="Zheng J."/>
            <person name="Gao Q."/>
            <person name="Liu H."/>
            <person name="Peng D."/>
            <person name="Ruan L."/>
            <person name="Sun M."/>
        </authorList>
    </citation>
    <scope>NUCLEOTIDE SEQUENCE [LARGE SCALE GENOMIC DNA]</scope>
    <source>
        <strain evidence="5">BGSC 4BK1</strain>
    </source>
</reference>
<evidence type="ECO:0000313" key="5">
    <source>
        <dbReference type="EMBL" id="OTX85583.1"/>
    </source>
</evidence>
<dbReference type="EMBL" id="NUUI01000033">
    <property type="protein sequence ID" value="PHG19177.1"/>
    <property type="molecule type" value="Genomic_DNA"/>
</dbReference>
<evidence type="ECO:0000313" key="8">
    <source>
        <dbReference type="Proteomes" id="UP000035350"/>
    </source>
</evidence>
<reference evidence="8" key="2">
    <citation type="submission" date="2015-04" db="EMBL/GenBank/DDBJ databases">
        <title>Draft Genome Sequences of Eight Spore-Forming Food Isolates of Bacillus cereus Genome sequencing.</title>
        <authorList>
            <person name="Krawcyk A.O."/>
            <person name="de Jong A."/>
            <person name="Eijlander R.T."/>
            <person name="Berendsen E.M."/>
            <person name="Holsappel S."/>
            <person name="Wells-Bennik M."/>
            <person name="Kuipers O.P."/>
        </authorList>
    </citation>
    <scope>NUCLEOTIDE SEQUENCE [LARGE SCALE GENOMIC DNA]</scope>
    <source>
        <strain evidence="8">B4147</strain>
    </source>
</reference>
<evidence type="ECO:0000256" key="1">
    <source>
        <dbReference type="ARBA" id="ARBA00009481"/>
    </source>
</evidence>
<evidence type="ECO:0000313" key="6">
    <source>
        <dbReference type="EMBL" id="PHG19177.1"/>
    </source>
</evidence>
<feature type="domain" description="Glycosyltransferase subfamily 4-like N-terminal" evidence="3">
    <location>
        <begin position="20"/>
        <end position="182"/>
    </location>
</feature>
<reference evidence="9" key="5">
    <citation type="submission" date="2016-10" db="EMBL/GenBank/DDBJ databases">
        <authorList>
            <person name="Varghese N."/>
        </authorList>
    </citation>
    <scope>NUCLEOTIDE SEQUENCE [LARGE SCALE GENOMIC DNA]</scope>
    <source>
        <strain evidence="9">KPR-7A</strain>
    </source>
</reference>
<reference evidence="6 11" key="7">
    <citation type="submission" date="2017-09" db="EMBL/GenBank/DDBJ databases">
        <title>Large-scale bioinformatics analysis of Bacillus genomes uncovers conserved roles of natural products in bacterial physiology.</title>
        <authorList>
            <consortium name="Agbiome Team Llc"/>
            <person name="Bleich R.M."/>
            <person name="Grubbs K.J."/>
            <person name="Santa Maria K.C."/>
            <person name="Allen S.E."/>
            <person name="Farag S."/>
            <person name="Shank E.A."/>
            <person name="Bowers A."/>
        </authorList>
    </citation>
    <scope>NUCLEOTIDE SEQUENCE [LARGE SCALE GENOMIC DNA]</scope>
    <source>
        <strain evidence="6 11">AFS032503</strain>
    </source>
</reference>
<reference evidence="4 8" key="1">
    <citation type="journal article" date="2015" name="Genome Announc.">
        <title>Next-Generation Whole-Genome Sequencing of Eight Strains of Bacillus cereus, Isolated from Food.</title>
        <authorList>
            <person name="Krawczyk A.O."/>
            <person name="de Jong A."/>
            <person name="Eijlander R.T."/>
            <person name="Berendsen E.M."/>
            <person name="Holsappel S."/>
            <person name="Wells-Bennik M.H."/>
            <person name="Kuipers O.P."/>
        </authorList>
    </citation>
    <scope>NUCLEOTIDE SEQUENCE [LARGE SCALE GENOMIC DNA]</scope>
    <source>
        <strain evidence="4 8">B4147</strain>
    </source>
</reference>
<evidence type="ECO:0000259" key="3">
    <source>
        <dbReference type="Pfam" id="PF13439"/>
    </source>
</evidence>
<dbReference type="PATRIC" id="fig|1396.433.peg.2263"/>
<dbReference type="AlphaFoldDB" id="A0A0G8CH54"/>
<dbReference type="Pfam" id="PF00534">
    <property type="entry name" value="Glycos_transf_1"/>
    <property type="match status" value="1"/>
</dbReference>
<dbReference type="EMBL" id="FMZR01000002">
    <property type="protein sequence ID" value="SDC65606.1"/>
    <property type="molecule type" value="Genomic_DNA"/>
</dbReference>
<dbReference type="Proteomes" id="UP000194945">
    <property type="component" value="Unassembled WGS sequence"/>
</dbReference>
<dbReference type="Proteomes" id="UP000035350">
    <property type="component" value="Unassembled WGS sequence"/>
</dbReference>
<name>A0A0G8CH54_9BACI</name>